<feature type="region of interest" description="Disordered" evidence="1">
    <location>
        <begin position="90"/>
        <end position="112"/>
    </location>
</feature>
<gene>
    <name evidence="2" type="ORF">L484_017490</name>
</gene>
<reference evidence="3" key="1">
    <citation type="submission" date="2013-01" db="EMBL/GenBank/DDBJ databases">
        <title>Draft Genome Sequence of a Mulberry Tree, Morus notabilis C.K. Schneid.</title>
        <authorList>
            <person name="He N."/>
            <person name="Zhao S."/>
        </authorList>
    </citation>
    <scope>NUCLEOTIDE SEQUENCE</scope>
</reference>
<protein>
    <submittedName>
        <fullName evidence="2">Uncharacterized protein</fullName>
    </submittedName>
</protein>
<dbReference type="EMBL" id="KE343766">
    <property type="protein sequence ID" value="EXB40348.1"/>
    <property type="molecule type" value="Genomic_DNA"/>
</dbReference>
<keyword evidence="3" id="KW-1185">Reference proteome</keyword>
<accession>W9QWB0</accession>
<sequence length="140" mass="15169">MGVAWGEPPPSADLPAKISGTLSRLLGDLLEKRIGYSIKKYFDTIDRVLASLRVLVQGDASVAQRRRASRAVEGEVANARLVVVINSRQEGKRLHSRSGGRPHGDGSGVGGGLAVASQKLDRKLCHRVVRSLRAWPCRHN</sequence>
<dbReference type="Proteomes" id="UP000030645">
    <property type="component" value="Unassembled WGS sequence"/>
</dbReference>
<name>W9QWB0_9ROSA</name>
<dbReference type="AlphaFoldDB" id="W9QWB0"/>
<evidence type="ECO:0000313" key="2">
    <source>
        <dbReference type="EMBL" id="EXB40348.1"/>
    </source>
</evidence>
<evidence type="ECO:0000256" key="1">
    <source>
        <dbReference type="SAM" id="MobiDB-lite"/>
    </source>
</evidence>
<organism evidence="2 3">
    <name type="scientific">Morus notabilis</name>
    <dbReference type="NCBI Taxonomy" id="981085"/>
    <lineage>
        <taxon>Eukaryota</taxon>
        <taxon>Viridiplantae</taxon>
        <taxon>Streptophyta</taxon>
        <taxon>Embryophyta</taxon>
        <taxon>Tracheophyta</taxon>
        <taxon>Spermatophyta</taxon>
        <taxon>Magnoliopsida</taxon>
        <taxon>eudicotyledons</taxon>
        <taxon>Gunneridae</taxon>
        <taxon>Pentapetalae</taxon>
        <taxon>rosids</taxon>
        <taxon>fabids</taxon>
        <taxon>Rosales</taxon>
        <taxon>Moraceae</taxon>
        <taxon>Moreae</taxon>
        <taxon>Morus</taxon>
    </lineage>
</organism>
<evidence type="ECO:0000313" key="3">
    <source>
        <dbReference type="Proteomes" id="UP000030645"/>
    </source>
</evidence>
<proteinExistence type="predicted"/>